<evidence type="ECO:0000313" key="7">
    <source>
        <dbReference type="Proteomes" id="UP000317856"/>
    </source>
</evidence>
<dbReference type="PANTHER" id="PTHR22763">
    <property type="entry name" value="RING ZINC FINGER PROTEIN"/>
    <property type="match status" value="1"/>
</dbReference>
<evidence type="ECO:0000256" key="3">
    <source>
        <dbReference type="ARBA" id="ARBA00022833"/>
    </source>
</evidence>
<dbReference type="GO" id="GO:0043161">
    <property type="term" value="P:proteasome-mediated ubiquitin-dependent protein catabolic process"/>
    <property type="evidence" value="ECO:0007669"/>
    <property type="project" value="TreeGrafter"/>
</dbReference>
<dbReference type="GO" id="GO:0008270">
    <property type="term" value="F:zinc ion binding"/>
    <property type="evidence" value="ECO:0007669"/>
    <property type="project" value="UniProtKB-KW"/>
</dbReference>
<accession>A0A4Y6GRM4</accession>
<proteinExistence type="predicted"/>
<evidence type="ECO:0000256" key="1">
    <source>
        <dbReference type="ARBA" id="ARBA00022723"/>
    </source>
</evidence>
<dbReference type="Proteomes" id="UP000317856">
    <property type="component" value="Segment"/>
</dbReference>
<dbReference type="Gene3D" id="3.30.40.10">
    <property type="entry name" value="Zinc/RING finger domain, C3HC4 (zinc finger)"/>
    <property type="match status" value="1"/>
</dbReference>
<keyword evidence="3" id="KW-0862">Zinc</keyword>
<dbReference type="CDD" id="cd16448">
    <property type="entry name" value="RING-H2"/>
    <property type="match status" value="1"/>
</dbReference>
<dbReference type="Pfam" id="PF13639">
    <property type="entry name" value="zf-RING_2"/>
    <property type="match status" value="1"/>
</dbReference>
<protein>
    <submittedName>
        <fullName evidence="6">RING finger protein</fullName>
    </submittedName>
</protein>
<evidence type="ECO:0000259" key="5">
    <source>
        <dbReference type="PROSITE" id="PS50089"/>
    </source>
</evidence>
<dbReference type="EMBL" id="MH918795">
    <property type="protein sequence ID" value="QDF45919.1"/>
    <property type="molecule type" value="Genomic_DNA"/>
</dbReference>
<keyword evidence="1" id="KW-0479">Metal-binding</keyword>
<dbReference type="SUPFAM" id="SSF57850">
    <property type="entry name" value="RING/U-box"/>
    <property type="match status" value="1"/>
</dbReference>
<dbReference type="PROSITE" id="PS50089">
    <property type="entry name" value="ZF_RING_2"/>
    <property type="match status" value="1"/>
</dbReference>
<dbReference type="InterPro" id="IPR050731">
    <property type="entry name" value="HRD1_E3_ubiq-ligases"/>
</dbReference>
<name>A0A4Y6GRM4_9VIRU</name>
<keyword evidence="7" id="KW-1185">Reference proteome</keyword>
<organism evidence="6">
    <name type="scientific">Chrysochromulina parva virus BQ2</name>
    <dbReference type="NCBI Taxonomy" id="3070831"/>
    <lineage>
        <taxon>Viruses</taxon>
        <taxon>Varidnaviria</taxon>
        <taxon>Bamfordvirae</taxon>
        <taxon>Nucleocytoviricota</taxon>
        <taxon>Megaviricetes</taxon>
        <taxon>Imitervirales</taxon>
        <taxon>Mesomimiviridae</taxon>
        <taxon>Tethysvirus</taxon>
        <taxon>Tethysvirus ontarioense</taxon>
    </lineage>
</organism>
<sequence>MLCNSYTIFNMETLTNAINILNININNTNEECMICRDELACSQCYTLPECNHTYHTHCLVSWFRNGDSRCPYCGNKGINNTNNDTLRNVRGKYFTTIYEKQMLADIKKYVYLKKNDTIKRCLETRKQFEKIKVLEENYKMETQKLRELQQSLKETPALYSEAKKNIMCYRSKKWKISRQIRVELLKIINTSYIIPLIIPMSVSI</sequence>
<dbReference type="InterPro" id="IPR013083">
    <property type="entry name" value="Znf_RING/FYVE/PHD"/>
</dbReference>
<evidence type="ECO:0000256" key="4">
    <source>
        <dbReference type="PROSITE-ProRule" id="PRU00175"/>
    </source>
</evidence>
<dbReference type="GO" id="GO:0061630">
    <property type="term" value="F:ubiquitin protein ligase activity"/>
    <property type="evidence" value="ECO:0007669"/>
    <property type="project" value="TreeGrafter"/>
</dbReference>
<reference evidence="6" key="1">
    <citation type="journal article" date="2019" name="Front. Microbiol.">
        <title>Genome and Environmental Activity of a Chrysochromulina parva Virus and Its Virophages.</title>
        <authorList>
            <person name="Stough J.M.A."/>
            <person name="Yutin N."/>
            <person name="Chaban Y.V."/>
            <person name="Moniruzzaman M."/>
            <person name="Gann E.R."/>
            <person name="Pound H.L."/>
            <person name="Steffen M.M."/>
            <person name="Black J.N."/>
            <person name="Koonin E.V."/>
            <person name="Wilhelm S.W."/>
            <person name="Short S.M."/>
        </authorList>
    </citation>
    <scope>NUCLEOTIDE SEQUENCE [LARGE SCALE GENOMIC DNA]</scope>
    <source>
        <strain evidence="6">BQ2</strain>
    </source>
</reference>
<keyword evidence="2 4" id="KW-0863">Zinc-finger</keyword>
<dbReference type="InterPro" id="IPR001841">
    <property type="entry name" value="Znf_RING"/>
</dbReference>
<evidence type="ECO:0000313" key="6">
    <source>
        <dbReference type="EMBL" id="QDF45919.1"/>
    </source>
</evidence>
<evidence type="ECO:0000256" key="2">
    <source>
        <dbReference type="ARBA" id="ARBA00022771"/>
    </source>
</evidence>
<feature type="domain" description="RING-type" evidence="5">
    <location>
        <begin position="32"/>
        <end position="73"/>
    </location>
</feature>